<evidence type="ECO:0000256" key="1">
    <source>
        <dbReference type="SAM" id="MobiDB-lite"/>
    </source>
</evidence>
<keyword evidence="2" id="KW-0472">Membrane</keyword>
<evidence type="ECO:0000313" key="4">
    <source>
        <dbReference type="EMBL" id="GAA5534050.1"/>
    </source>
</evidence>
<feature type="chain" id="PRO_5046613922" description="MFS transporter" evidence="3">
    <location>
        <begin position="30"/>
        <end position="102"/>
    </location>
</feature>
<dbReference type="EMBL" id="BAABRV010000005">
    <property type="protein sequence ID" value="GAA5534050.1"/>
    <property type="molecule type" value="Genomic_DNA"/>
</dbReference>
<name>A0ABP9XFB6_9DEIO</name>
<organism evidence="4 5">
    <name type="scientific">Deinococcus aluminii</name>
    <dbReference type="NCBI Taxonomy" id="1656885"/>
    <lineage>
        <taxon>Bacteria</taxon>
        <taxon>Thermotogati</taxon>
        <taxon>Deinococcota</taxon>
        <taxon>Deinococci</taxon>
        <taxon>Deinococcales</taxon>
        <taxon>Deinococcaceae</taxon>
        <taxon>Deinococcus</taxon>
    </lineage>
</organism>
<proteinExistence type="predicted"/>
<feature type="signal peptide" evidence="3">
    <location>
        <begin position="1"/>
        <end position="29"/>
    </location>
</feature>
<comment type="caution">
    <text evidence="4">The sequence shown here is derived from an EMBL/GenBank/DDBJ whole genome shotgun (WGS) entry which is preliminary data.</text>
</comment>
<feature type="transmembrane region" description="Helical" evidence="2">
    <location>
        <begin position="39"/>
        <end position="60"/>
    </location>
</feature>
<keyword evidence="3" id="KW-0732">Signal</keyword>
<evidence type="ECO:0008006" key="6">
    <source>
        <dbReference type="Google" id="ProtNLM"/>
    </source>
</evidence>
<keyword evidence="5" id="KW-1185">Reference proteome</keyword>
<reference evidence="4 5" key="1">
    <citation type="submission" date="2024-02" db="EMBL/GenBank/DDBJ databases">
        <title>Deinococcus aluminii NBRC 112889.</title>
        <authorList>
            <person name="Ichikawa N."/>
            <person name="Katano-Makiyama Y."/>
            <person name="Hidaka K."/>
        </authorList>
    </citation>
    <scope>NUCLEOTIDE SEQUENCE [LARGE SCALE GENOMIC DNA]</scope>
    <source>
        <strain evidence="4 5">NBRC 112889</strain>
    </source>
</reference>
<keyword evidence="2" id="KW-1133">Transmembrane helix</keyword>
<evidence type="ECO:0000256" key="2">
    <source>
        <dbReference type="SAM" id="Phobius"/>
    </source>
</evidence>
<protein>
    <recommendedName>
        <fullName evidence="6">MFS transporter</fullName>
    </recommendedName>
</protein>
<keyword evidence="2" id="KW-0812">Transmembrane</keyword>
<evidence type="ECO:0000256" key="3">
    <source>
        <dbReference type="SAM" id="SignalP"/>
    </source>
</evidence>
<feature type="region of interest" description="Disordered" evidence="1">
    <location>
        <begin position="67"/>
        <end position="102"/>
    </location>
</feature>
<dbReference type="Proteomes" id="UP001404956">
    <property type="component" value="Unassembled WGS sequence"/>
</dbReference>
<gene>
    <name evidence="4" type="ORF">Dalu01_02458</name>
</gene>
<accession>A0ABP9XFB6</accession>
<evidence type="ECO:0000313" key="5">
    <source>
        <dbReference type="Proteomes" id="UP001404956"/>
    </source>
</evidence>
<sequence>MPVSGRSGSGRGVLALGSLSTLAAGAALAAGTVAHDPVMTGLFALLSGLLALMAALLVWLRRTDAPGAGWASRASPHIRRSRTRAVSGDGVRLQPPGRADDA</sequence>